<dbReference type="PANTHER" id="PTHR36837:SF5">
    <property type="entry name" value="POLY-3-HYDROXYBUTYRATE SYNTHASE"/>
    <property type="match status" value="1"/>
</dbReference>
<dbReference type="PATRIC" id="fig|28229.4.peg.407"/>
<comment type="caution">
    <text evidence="7">The sequence shown here is derived from an EMBL/GenBank/DDBJ whole genome shotgun (WGS) entry which is preliminary data.</text>
</comment>
<keyword evidence="4" id="KW-0012">Acyltransferase</keyword>
<dbReference type="Pfam" id="PF00561">
    <property type="entry name" value="Abhydrolase_1"/>
    <property type="match status" value="1"/>
</dbReference>
<dbReference type="GO" id="GO:0005737">
    <property type="term" value="C:cytoplasm"/>
    <property type="evidence" value="ECO:0007669"/>
    <property type="project" value="UniProtKB-SubCell"/>
</dbReference>
<reference evidence="7 8" key="1">
    <citation type="submission" date="2014-08" db="EMBL/GenBank/DDBJ databases">
        <title>Genomic and Phenotypic Diversity of Colwellia psychrerythraea strains from Disparate Marine Basins.</title>
        <authorList>
            <person name="Techtmann S.M."/>
            <person name="Stelling S.C."/>
            <person name="Utturkar S.M."/>
            <person name="Alshibli N."/>
            <person name="Harris A."/>
            <person name="Brown S.D."/>
            <person name="Hazen T.C."/>
        </authorList>
    </citation>
    <scope>NUCLEOTIDE SEQUENCE [LARGE SCALE GENOMIC DNA]</scope>
    <source>
        <strain evidence="7 8">ND2E</strain>
    </source>
</reference>
<dbReference type="NCBIfam" id="TIGR01838">
    <property type="entry name" value="PHA_synth_I"/>
    <property type="match status" value="1"/>
</dbReference>
<evidence type="ECO:0000256" key="1">
    <source>
        <dbReference type="ARBA" id="ARBA00004496"/>
    </source>
</evidence>
<dbReference type="Proteomes" id="UP000029843">
    <property type="component" value="Unassembled WGS sequence"/>
</dbReference>
<protein>
    <submittedName>
        <fullName evidence="7">Poly(R)-hydroxyalkanoic acid synthase, class I</fullName>
    </submittedName>
</protein>
<dbReference type="AlphaFoldDB" id="A0A099KY55"/>
<keyword evidence="2" id="KW-0963">Cytoplasm</keyword>
<feature type="domain" description="AB hydrolase-1" evidence="5">
    <location>
        <begin position="271"/>
        <end position="509"/>
    </location>
</feature>
<evidence type="ECO:0000313" key="7">
    <source>
        <dbReference type="EMBL" id="KGJ95624.1"/>
    </source>
</evidence>
<dbReference type="InterPro" id="IPR000073">
    <property type="entry name" value="AB_hydrolase_1"/>
</dbReference>
<dbReference type="OrthoDB" id="7208816at2"/>
<dbReference type="PANTHER" id="PTHR36837">
    <property type="entry name" value="POLY(3-HYDROXYALKANOATE) POLYMERASE SUBUNIT PHAC"/>
    <property type="match status" value="1"/>
</dbReference>
<evidence type="ECO:0000259" key="6">
    <source>
        <dbReference type="Pfam" id="PF07167"/>
    </source>
</evidence>
<dbReference type="InterPro" id="IPR010963">
    <property type="entry name" value="PHA_synth_I"/>
</dbReference>
<dbReference type="SUPFAM" id="SSF53474">
    <property type="entry name" value="alpha/beta-Hydrolases"/>
    <property type="match status" value="1"/>
</dbReference>
<name>A0A099KY55_COLPS</name>
<dbReference type="RefSeq" id="WP_033092156.1">
    <property type="nucleotide sequence ID" value="NZ_JQED01000003.1"/>
</dbReference>
<evidence type="ECO:0000256" key="4">
    <source>
        <dbReference type="ARBA" id="ARBA00023315"/>
    </source>
</evidence>
<evidence type="ECO:0000256" key="3">
    <source>
        <dbReference type="ARBA" id="ARBA00022679"/>
    </source>
</evidence>
<dbReference type="InterPro" id="IPR010941">
    <property type="entry name" value="PhaC_N"/>
</dbReference>
<accession>A0A099KY55</accession>
<dbReference type="InterPro" id="IPR051321">
    <property type="entry name" value="PHA/PHB_synthase"/>
</dbReference>
<evidence type="ECO:0000259" key="5">
    <source>
        <dbReference type="Pfam" id="PF00561"/>
    </source>
</evidence>
<keyword evidence="3" id="KW-0808">Transferase</keyword>
<organism evidence="7 8">
    <name type="scientific">Colwellia psychrerythraea</name>
    <name type="common">Vibrio psychroerythus</name>
    <dbReference type="NCBI Taxonomy" id="28229"/>
    <lineage>
        <taxon>Bacteria</taxon>
        <taxon>Pseudomonadati</taxon>
        <taxon>Pseudomonadota</taxon>
        <taxon>Gammaproteobacteria</taxon>
        <taxon>Alteromonadales</taxon>
        <taxon>Colwelliaceae</taxon>
        <taxon>Colwellia</taxon>
    </lineage>
</organism>
<evidence type="ECO:0000313" key="8">
    <source>
        <dbReference type="Proteomes" id="UP000029843"/>
    </source>
</evidence>
<sequence length="587" mass="66456">MESSQQNEVIDFLEQYSEVFNTMVKQVLTDSDKENLNSMMDSEKLSQLLSKGVKVDTAMLFNKQISFMNQQAELWQNATKALLGTKVDPVVSEERNDRRFNDSEWSENPVYNYLKQSYLLNSNMMQEMVDSLHFDDPKAEEQIKFYTRQYINSVSPTNNALTNPEVCRDILESKGENLIKGLQNFMQDLQQSPAEALKISQTDTDAFTLGENLAYTPGDVIYQNDLIQLIQYKATTKKVNEAPLLFIPPFINKYYVLDMDEQKSLIKWSVEQGHTVFVISWVNPDATLSEKGFSDYMKEGPIAALDVIEQVTKSSKVNVVGYCIGGTLLATTQSYLLAKGDTRINSLTFLTTLLDFEEPGEIGVYLSEQMLPFLKKNIKEKGILDGRVLGLAFSMLRENSLFWSYFVNNYLKGKDPAPFDILYWNSDSSNLPAETFNFYMTNTYQENNLIKDGVVEVDGVAIELSKIDTPSYFLATIADHIVLWKASYQGTKALSGPTRFVLAGSGHLAGVINSVDHGKYPHWVNDELSDSAEHWFEGATKKDGSWWTDWQSWLLPQSGKQVTARKQGSKKYASIEAAPGSYVKKRI</sequence>
<dbReference type="GO" id="GO:0016746">
    <property type="term" value="F:acyltransferase activity"/>
    <property type="evidence" value="ECO:0007669"/>
    <property type="project" value="UniProtKB-KW"/>
</dbReference>
<gene>
    <name evidence="7" type="ORF">ND2E_1406</name>
</gene>
<dbReference type="InterPro" id="IPR029058">
    <property type="entry name" value="AB_hydrolase_fold"/>
</dbReference>
<dbReference type="Pfam" id="PF07167">
    <property type="entry name" value="PhaC_N"/>
    <property type="match status" value="1"/>
</dbReference>
<feature type="domain" description="Poly-beta-hydroxybutyrate polymerase N-terminal" evidence="6">
    <location>
        <begin position="96"/>
        <end position="268"/>
    </location>
</feature>
<proteinExistence type="predicted"/>
<comment type="subcellular location">
    <subcellularLocation>
        <location evidence="1">Cytoplasm</location>
    </subcellularLocation>
</comment>
<dbReference type="EMBL" id="JQED01000003">
    <property type="protein sequence ID" value="KGJ95624.1"/>
    <property type="molecule type" value="Genomic_DNA"/>
</dbReference>
<dbReference type="Gene3D" id="3.40.50.1820">
    <property type="entry name" value="alpha/beta hydrolase"/>
    <property type="match status" value="1"/>
</dbReference>
<dbReference type="GO" id="GO:0042619">
    <property type="term" value="P:poly-hydroxybutyrate biosynthetic process"/>
    <property type="evidence" value="ECO:0007669"/>
    <property type="project" value="InterPro"/>
</dbReference>
<evidence type="ECO:0000256" key="2">
    <source>
        <dbReference type="ARBA" id="ARBA00022490"/>
    </source>
</evidence>